<dbReference type="InterPro" id="IPR029058">
    <property type="entry name" value="AB_hydrolase_fold"/>
</dbReference>
<dbReference type="PANTHER" id="PTHR46438:SF11">
    <property type="entry name" value="LIPASE-RELATED"/>
    <property type="match status" value="1"/>
</dbReference>
<keyword evidence="3" id="KW-1185">Reference proteome</keyword>
<comment type="caution">
    <text evidence="2">The sequence shown here is derived from an EMBL/GenBank/DDBJ whole genome shotgun (WGS) entry which is preliminary data.</text>
</comment>
<dbReference type="InterPro" id="IPR000073">
    <property type="entry name" value="AB_hydrolase_1"/>
</dbReference>
<dbReference type="Pfam" id="PF12697">
    <property type="entry name" value="Abhydrolase_6"/>
    <property type="match status" value="1"/>
</dbReference>
<gene>
    <name evidence="2" type="ORF">ACFFH7_46020</name>
</gene>
<organism evidence="2 3">
    <name type="scientific">Kutzneria chonburiensis</name>
    <dbReference type="NCBI Taxonomy" id="1483604"/>
    <lineage>
        <taxon>Bacteria</taxon>
        <taxon>Bacillati</taxon>
        <taxon>Actinomycetota</taxon>
        <taxon>Actinomycetes</taxon>
        <taxon>Pseudonocardiales</taxon>
        <taxon>Pseudonocardiaceae</taxon>
        <taxon>Kutzneria</taxon>
    </lineage>
</organism>
<dbReference type="RefSeq" id="WP_273940473.1">
    <property type="nucleotide sequence ID" value="NZ_CP097263.1"/>
</dbReference>
<proteinExistence type="predicted"/>
<protein>
    <submittedName>
        <fullName evidence="2">Alpha/beta fold hydrolase</fullName>
    </submittedName>
</protein>
<reference evidence="2 3" key="1">
    <citation type="submission" date="2024-09" db="EMBL/GenBank/DDBJ databases">
        <authorList>
            <person name="Sun Q."/>
            <person name="Mori K."/>
        </authorList>
    </citation>
    <scope>NUCLEOTIDE SEQUENCE [LARGE SCALE GENOMIC DNA]</scope>
    <source>
        <strain evidence="2 3">TBRC 1432</strain>
    </source>
</reference>
<keyword evidence="2" id="KW-0378">Hydrolase</keyword>
<dbReference type="Proteomes" id="UP001589810">
    <property type="component" value="Unassembled WGS sequence"/>
</dbReference>
<dbReference type="PANTHER" id="PTHR46438">
    <property type="entry name" value="ALPHA/BETA-HYDROLASES SUPERFAMILY PROTEIN"/>
    <property type="match status" value="1"/>
</dbReference>
<name>A0ABV6NAC9_9PSEU</name>
<evidence type="ECO:0000313" key="2">
    <source>
        <dbReference type="EMBL" id="MFC0548936.1"/>
    </source>
</evidence>
<dbReference type="Gene3D" id="3.40.50.1820">
    <property type="entry name" value="alpha/beta hydrolase"/>
    <property type="match status" value="1"/>
</dbReference>
<dbReference type="GO" id="GO:0016787">
    <property type="term" value="F:hydrolase activity"/>
    <property type="evidence" value="ECO:0007669"/>
    <property type="project" value="UniProtKB-KW"/>
</dbReference>
<feature type="domain" description="AB hydrolase-1" evidence="1">
    <location>
        <begin position="54"/>
        <end position="277"/>
    </location>
</feature>
<evidence type="ECO:0000259" key="1">
    <source>
        <dbReference type="Pfam" id="PF12697"/>
    </source>
</evidence>
<dbReference type="EMBL" id="JBHLUD010000020">
    <property type="protein sequence ID" value="MFC0548936.1"/>
    <property type="molecule type" value="Genomic_DNA"/>
</dbReference>
<sequence>MGRIGGFKDSGSVRHYREIYARVRAQWPPGAEDLRVDTRFGGTHVIRHGTGPPVVLVPGSGATAANWVPNAGALAASYTVIALDTLGYPGLGTQIAPIGRPVDLALWLEDVLDGLGIDTAHVGGLSYGAWASMQLAWHAPRRVDSLLLLEPGGNSIGRPPLRALPTFLRMLVNRTEAEYERFGRLVEGGWPNDPDRQRLVNYGLAHYRSSVPMIRYASDEQLHRLRMPSLVLLGENSIVHDASKVRTRVRRLMPEACVEIIPGAPHPLAETHAEVVNEKVLAFLKSHG</sequence>
<evidence type="ECO:0000313" key="3">
    <source>
        <dbReference type="Proteomes" id="UP001589810"/>
    </source>
</evidence>
<dbReference type="SUPFAM" id="SSF53474">
    <property type="entry name" value="alpha/beta-Hydrolases"/>
    <property type="match status" value="1"/>
</dbReference>
<accession>A0ABV6NAC9</accession>